<name>L2GXL9_VAVCU</name>
<dbReference type="InParanoid" id="L2GXL9"/>
<keyword evidence="3" id="KW-1185">Reference proteome</keyword>
<dbReference type="AlphaFoldDB" id="L2GXL9"/>
<dbReference type="GeneID" id="19878348"/>
<dbReference type="VEuPathDB" id="MicrosporidiaDB:VCUG_00461"/>
<evidence type="ECO:0000313" key="3">
    <source>
        <dbReference type="Proteomes" id="UP000011081"/>
    </source>
</evidence>
<protein>
    <submittedName>
        <fullName evidence="2">Uncharacterized protein</fullName>
    </submittedName>
</protein>
<dbReference type="EMBL" id="GL877408">
    <property type="protein sequence ID" value="ELA48038.1"/>
    <property type="molecule type" value="Genomic_DNA"/>
</dbReference>
<dbReference type="HOGENOM" id="CLU_2198988_0_0_1"/>
<proteinExistence type="predicted"/>
<reference evidence="3" key="1">
    <citation type="submission" date="2011-03" db="EMBL/GenBank/DDBJ databases">
        <title>The genome sequence of Vavraia culicis strain floridensis.</title>
        <authorList>
            <consortium name="The Broad Institute Genome Sequencing Platform"/>
            <person name="Cuomo C."/>
            <person name="Becnel J."/>
            <person name="Sanscrainte N."/>
            <person name="Young S.K."/>
            <person name="Zeng Q."/>
            <person name="Gargeya S."/>
            <person name="Fitzgerald M."/>
            <person name="Haas B."/>
            <person name="Abouelleil A."/>
            <person name="Alvarado L."/>
            <person name="Arachchi H.M."/>
            <person name="Berlin A."/>
            <person name="Chapman S.B."/>
            <person name="Gearin G."/>
            <person name="Goldberg J."/>
            <person name="Griggs A."/>
            <person name="Gujja S."/>
            <person name="Hansen M."/>
            <person name="Heiman D."/>
            <person name="Howarth C."/>
            <person name="Larimer J."/>
            <person name="Lui A."/>
            <person name="MacDonald P.J.P."/>
            <person name="McCowen C."/>
            <person name="Montmayeur A."/>
            <person name="Murphy C."/>
            <person name="Neiman D."/>
            <person name="Pearson M."/>
            <person name="Priest M."/>
            <person name="Roberts A."/>
            <person name="Saif S."/>
            <person name="Shea T."/>
            <person name="Sisk P."/>
            <person name="Stolte C."/>
            <person name="Sykes S."/>
            <person name="Wortman J."/>
            <person name="Nusbaum C."/>
            <person name="Birren B."/>
        </authorList>
    </citation>
    <scope>NUCLEOTIDE SEQUENCE [LARGE SCALE GENOMIC DNA]</scope>
    <source>
        <strain evidence="3">floridensis</strain>
    </source>
</reference>
<organism evidence="2 3">
    <name type="scientific">Vavraia culicis (isolate floridensis)</name>
    <name type="common">Microsporidian parasite</name>
    <dbReference type="NCBI Taxonomy" id="948595"/>
    <lineage>
        <taxon>Eukaryota</taxon>
        <taxon>Fungi</taxon>
        <taxon>Fungi incertae sedis</taxon>
        <taxon>Microsporidia</taxon>
        <taxon>Pleistophoridae</taxon>
        <taxon>Vavraia</taxon>
    </lineage>
</organism>
<feature type="region of interest" description="Disordered" evidence="1">
    <location>
        <begin position="1"/>
        <end position="20"/>
    </location>
</feature>
<evidence type="ECO:0000313" key="2">
    <source>
        <dbReference type="EMBL" id="ELA48038.1"/>
    </source>
</evidence>
<gene>
    <name evidence="2" type="ORF">VCUG_00461</name>
</gene>
<evidence type="ECO:0000256" key="1">
    <source>
        <dbReference type="SAM" id="MobiDB-lite"/>
    </source>
</evidence>
<dbReference type="Proteomes" id="UP000011081">
    <property type="component" value="Unassembled WGS sequence"/>
</dbReference>
<sequence>MHTSKPNAGVSPANIRNSNYERSGRNRETVFLILIARQFAKICFLAELRESRSCEAALIWNANVKTVRACTCSSALVDSVTHQMPGFTAAKHQNTHSTKNEQANVQKF</sequence>
<dbReference type="RefSeq" id="XP_008073483.1">
    <property type="nucleotide sequence ID" value="XM_008075292.1"/>
</dbReference>
<accession>L2GXL9</accession>